<dbReference type="EMBL" id="JRES01000193">
    <property type="protein sequence ID" value="KNC33458.1"/>
    <property type="molecule type" value="Genomic_DNA"/>
</dbReference>
<comment type="caution">
    <text evidence="1">The sequence shown here is derived from an EMBL/GenBank/DDBJ whole genome shotgun (WGS) entry which is preliminary data.</text>
</comment>
<dbReference type="Proteomes" id="UP000037069">
    <property type="component" value="Unassembled WGS sequence"/>
</dbReference>
<reference evidence="1 2" key="1">
    <citation type="journal article" date="2015" name="Nat. Commun.">
        <title>Lucilia cuprina genome unlocks parasitic fly biology to underpin future interventions.</title>
        <authorList>
            <person name="Anstead C.A."/>
            <person name="Korhonen P.K."/>
            <person name="Young N.D."/>
            <person name="Hall R.S."/>
            <person name="Jex A.R."/>
            <person name="Murali S.C."/>
            <person name="Hughes D.S."/>
            <person name="Lee S.F."/>
            <person name="Perry T."/>
            <person name="Stroehlein A.J."/>
            <person name="Ansell B.R."/>
            <person name="Breugelmans B."/>
            <person name="Hofmann A."/>
            <person name="Qu J."/>
            <person name="Dugan S."/>
            <person name="Lee S.L."/>
            <person name="Chao H."/>
            <person name="Dinh H."/>
            <person name="Han Y."/>
            <person name="Doddapaneni H.V."/>
            <person name="Worley K.C."/>
            <person name="Muzny D.M."/>
            <person name="Ioannidis P."/>
            <person name="Waterhouse R.M."/>
            <person name="Zdobnov E.M."/>
            <person name="James P.J."/>
            <person name="Bagnall N.H."/>
            <person name="Kotze A.C."/>
            <person name="Gibbs R.A."/>
            <person name="Richards S."/>
            <person name="Batterham P."/>
            <person name="Gasser R.B."/>
        </authorList>
    </citation>
    <scope>NUCLEOTIDE SEQUENCE [LARGE SCALE GENOMIC DNA]</scope>
    <source>
        <strain evidence="1 2">LS</strain>
        <tissue evidence="1">Full body</tissue>
    </source>
</reference>
<dbReference type="AlphaFoldDB" id="A0A0L0CM90"/>
<organism evidence="1 2">
    <name type="scientific">Lucilia cuprina</name>
    <name type="common">Green bottle fly</name>
    <name type="synonym">Australian sheep blowfly</name>
    <dbReference type="NCBI Taxonomy" id="7375"/>
    <lineage>
        <taxon>Eukaryota</taxon>
        <taxon>Metazoa</taxon>
        <taxon>Ecdysozoa</taxon>
        <taxon>Arthropoda</taxon>
        <taxon>Hexapoda</taxon>
        <taxon>Insecta</taxon>
        <taxon>Pterygota</taxon>
        <taxon>Neoptera</taxon>
        <taxon>Endopterygota</taxon>
        <taxon>Diptera</taxon>
        <taxon>Brachycera</taxon>
        <taxon>Muscomorpha</taxon>
        <taxon>Oestroidea</taxon>
        <taxon>Calliphoridae</taxon>
        <taxon>Luciliinae</taxon>
        <taxon>Lucilia</taxon>
    </lineage>
</organism>
<protein>
    <submittedName>
        <fullName evidence="1">Uncharacterized protein</fullName>
    </submittedName>
</protein>
<gene>
    <name evidence="1" type="ORF">FF38_09713</name>
</gene>
<evidence type="ECO:0000313" key="2">
    <source>
        <dbReference type="Proteomes" id="UP000037069"/>
    </source>
</evidence>
<sequence>MKSAITSRMASNFKKGVISEEYLFVFMSLFSVHFFGEKLSNYAVHSPPLNTNTNYKPNLHTNTNVKNPTESNNYNVSKTKISSLHSHVADPGLNSDSGFLSDPKLIAYHHDVIAANSFADHGADFNKFNEYSTGTFGNDSIVFIDSGSIVDNAVSVDNNVFPCLEDSDKSFTLFANNSNVNEFNISNLIQESPDCSMI</sequence>
<evidence type="ECO:0000313" key="1">
    <source>
        <dbReference type="EMBL" id="KNC33458.1"/>
    </source>
</evidence>
<proteinExistence type="predicted"/>
<name>A0A0L0CM90_LUCCU</name>
<accession>A0A0L0CM90</accession>
<keyword evidence="2" id="KW-1185">Reference proteome</keyword>